<evidence type="ECO:0000259" key="1">
    <source>
        <dbReference type="SMART" id="SM00460"/>
    </source>
</evidence>
<dbReference type="Pfam" id="PF01841">
    <property type="entry name" value="Transglut_core"/>
    <property type="match status" value="1"/>
</dbReference>
<evidence type="ECO:0000313" key="2">
    <source>
        <dbReference type="EMBL" id="MBU8875610.1"/>
    </source>
</evidence>
<dbReference type="Pfam" id="PF08379">
    <property type="entry name" value="Bact_transglu_N"/>
    <property type="match status" value="1"/>
</dbReference>
<dbReference type="PANTHER" id="PTHR33490:SF1">
    <property type="entry name" value="SLL1233 PROTEIN"/>
    <property type="match status" value="1"/>
</dbReference>
<gene>
    <name evidence="2" type="ORF">KQ910_17685</name>
</gene>
<accession>A0ABS6IR06</accession>
<keyword evidence="3" id="KW-1185">Reference proteome</keyword>
<feature type="domain" description="Transglutaminase-like" evidence="1">
    <location>
        <begin position="175"/>
        <end position="243"/>
    </location>
</feature>
<dbReference type="PANTHER" id="PTHR33490">
    <property type="entry name" value="BLR5614 PROTEIN-RELATED"/>
    <property type="match status" value="1"/>
</dbReference>
<dbReference type="InterPro" id="IPR013589">
    <property type="entry name" value="Bac_transglu_N"/>
</dbReference>
<reference evidence="2 3" key="1">
    <citation type="submission" date="2021-06" db="EMBL/GenBank/DDBJ databases">
        <authorList>
            <person name="Lee D.H."/>
        </authorList>
    </citation>
    <scope>NUCLEOTIDE SEQUENCE [LARGE SCALE GENOMIC DNA]</scope>
    <source>
        <strain evidence="2 3">MMS21-HV4-11</strain>
    </source>
</reference>
<comment type="caution">
    <text evidence="2">The sequence shown here is derived from an EMBL/GenBank/DDBJ whole genome shotgun (WGS) entry which is preliminary data.</text>
</comment>
<proteinExistence type="predicted"/>
<protein>
    <submittedName>
        <fullName evidence="2">Transglutaminase family protein</fullName>
    </submittedName>
</protein>
<dbReference type="EMBL" id="JAHOPB010000001">
    <property type="protein sequence ID" value="MBU8875610.1"/>
    <property type="molecule type" value="Genomic_DNA"/>
</dbReference>
<dbReference type="Proteomes" id="UP000727907">
    <property type="component" value="Unassembled WGS sequence"/>
</dbReference>
<dbReference type="RefSeq" id="WP_216963126.1">
    <property type="nucleotide sequence ID" value="NZ_JAHOPB010000001.1"/>
</dbReference>
<name>A0ABS6IR06_9HYPH</name>
<evidence type="ECO:0000313" key="3">
    <source>
        <dbReference type="Proteomes" id="UP000727907"/>
    </source>
</evidence>
<sequence length="294" mass="32087">MRSLTIRHVTTYRYRHPVAFGEHRMMLRPRDSHDQRVIEVSLEINPAPSSLRYEQDDFGNHIAIAEFAGVATELSFASIVSLEHSPDDALHPGLDDAAAIFPVDYGDDEMTDLAHCIRRHDIGTDDAVAQWARRFLPVDGQIPALELLTRLSQGIHDGFLYRRREAKGVQPPAETLQLGHGSCRDFALLLIDAARSLGLAARFVSGYLATMPDVAPTEAHGATHAWAQIYLPGTGWIDFDPTSGNVGKGSLVTVAVVRDPDQATPLHGTFVGSRSDTLGMEVHVSVTPHGSVTT</sequence>
<organism evidence="2 3">
    <name type="scientific">Reyranella humidisoli</name>
    <dbReference type="NCBI Taxonomy" id="2849149"/>
    <lineage>
        <taxon>Bacteria</taxon>
        <taxon>Pseudomonadati</taxon>
        <taxon>Pseudomonadota</taxon>
        <taxon>Alphaproteobacteria</taxon>
        <taxon>Hyphomicrobiales</taxon>
        <taxon>Reyranellaceae</taxon>
        <taxon>Reyranella</taxon>
    </lineage>
</organism>
<dbReference type="InterPro" id="IPR002931">
    <property type="entry name" value="Transglutaminase-like"/>
</dbReference>
<dbReference type="SMART" id="SM00460">
    <property type="entry name" value="TGc"/>
    <property type="match status" value="1"/>
</dbReference>